<keyword evidence="3" id="KW-0472">Membrane</keyword>
<dbReference type="RefSeq" id="WP_347306579.1">
    <property type="nucleotide sequence ID" value="NZ_JBAJEX010000001.1"/>
</dbReference>
<dbReference type="PROSITE" id="PS50887">
    <property type="entry name" value="GGDEF"/>
    <property type="match status" value="1"/>
</dbReference>
<evidence type="ECO:0000256" key="1">
    <source>
        <dbReference type="ARBA" id="ARBA00012528"/>
    </source>
</evidence>
<dbReference type="EC" id="2.7.7.65" evidence="1"/>
<dbReference type="Pfam" id="PF00990">
    <property type="entry name" value="GGDEF"/>
    <property type="match status" value="1"/>
</dbReference>
<dbReference type="PANTHER" id="PTHR45138:SF9">
    <property type="entry name" value="DIGUANYLATE CYCLASE DGCM-RELATED"/>
    <property type="match status" value="1"/>
</dbReference>
<keyword evidence="5" id="KW-0808">Transferase</keyword>
<evidence type="ECO:0000256" key="3">
    <source>
        <dbReference type="SAM" id="Phobius"/>
    </source>
</evidence>
<comment type="catalytic activity">
    <reaction evidence="2">
        <text>2 GTP = 3',3'-c-di-GMP + 2 diphosphate</text>
        <dbReference type="Rhea" id="RHEA:24898"/>
        <dbReference type="ChEBI" id="CHEBI:33019"/>
        <dbReference type="ChEBI" id="CHEBI:37565"/>
        <dbReference type="ChEBI" id="CHEBI:58805"/>
        <dbReference type="EC" id="2.7.7.65"/>
    </reaction>
</comment>
<dbReference type="Proteomes" id="UP001482231">
    <property type="component" value="Unassembled WGS sequence"/>
</dbReference>
<dbReference type="NCBIfam" id="TIGR00254">
    <property type="entry name" value="GGDEF"/>
    <property type="match status" value="1"/>
</dbReference>
<comment type="caution">
    <text evidence="5">The sequence shown here is derived from an EMBL/GenBank/DDBJ whole genome shotgun (WGS) entry which is preliminary data.</text>
</comment>
<feature type="transmembrane region" description="Helical" evidence="3">
    <location>
        <begin position="88"/>
        <end position="110"/>
    </location>
</feature>
<proteinExistence type="predicted"/>
<dbReference type="SMART" id="SM00267">
    <property type="entry name" value="GGDEF"/>
    <property type="match status" value="1"/>
</dbReference>
<accession>A0ABV0EF29</accession>
<evidence type="ECO:0000256" key="2">
    <source>
        <dbReference type="ARBA" id="ARBA00034247"/>
    </source>
</evidence>
<dbReference type="InterPro" id="IPR050469">
    <property type="entry name" value="Diguanylate_Cyclase"/>
</dbReference>
<dbReference type="InterPro" id="IPR043128">
    <property type="entry name" value="Rev_trsase/Diguanyl_cyclase"/>
</dbReference>
<dbReference type="PANTHER" id="PTHR45138">
    <property type="entry name" value="REGULATORY COMPONENTS OF SENSORY TRANSDUCTION SYSTEM"/>
    <property type="match status" value="1"/>
</dbReference>
<keyword evidence="6" id="KW-1185">Reference proteome</keyword>
<reference evidence="5 6" key="1">
    <citation type="submission" date="2024-02" db="EMBL/GenBank/DDBJ databases">
        <title>New thermophilic sulfur-oxidizing bacteria from a hot springs of the Uzon caldera (Kamchatka, Russia).</title>
        <authorList>
            <person name="Dukat A.M."/>
            <person name="Elcheninov A.G."/>
            <person name="Frolov E.N."/>
        </authorList>
    </citation>
    <scope>NUCLEOTIDE SEQUENCE [LARGE SCALE GENOMIC DNA]</scope>
    <source>
        <strain evidence="5 6">AK1</strain>
    </source>
</reference>
<keyword evidence="3" id="KW-1133">Transmembrane helix</keyword>
<protein>
    <recommendedName>
        <fullName evidence="1">diguanylate cyclase</fullName>
        <ecNumber evidence="1">2.7.7.65</ecNumber>
    </recommendedName>
</protein>
<dbReference type="InterPro" id="IPR000160">
    <property type="entry name" value="GGDEF_dom"/>
</dbReference>
<evidence type="ECO:0000259" key="4">
    <source>
        <dbReference type="PROSITE" id="PS50887"/>
    </source>
</evidence>
<keyword evidence="5" id="KW-0548">Nucleotidyltransferase</keyword>
<organism evidence="5 6">
    <name type="scientific">Thiobacter aerophilum</name>
    <dbReference type="NCBI Taxonomy" id="3121275"/>
    <lineage>
        <taxon>Bacteria</taxon>
        <taxon>Pseudomonadati</taxon>
        <taxon>Pseudomonadota</taxon>
        <taxon>Betaproteobacteria</taxon>
        <taxon>Burkholderiales</taxon>
        <taxon>Thiobacteraceae</taxon>
        <taxon>Thiobacter</taxon>
    </lineage>
</organism>
<keyword evidence="3" id="KW-0812">Transmembrane</keyword>
<evidence type="ECO:0000313" key="6">
    <source>
        <dbReference type="Proteomes" id="UP001482231"/>
    </source>
</evidence>
<sequence length="288" mass="30884">MKRARELVFGLTRLKKPVAVALGLLLFALIAVLDVVAPPALNAHALFLLPIVLVAWNAGAAWAAGFAVAAGMVAVLSGLAFGQPYAGVSLLMLSALLRTAVYLLVALAIAKLMRRLYDQECALSRTDFLTGLPNRYAFYDVVGWELERQRRYGGSLAVIYLDCDNFKQINDRLGHSAGDALLKTVAQEIGRNVRSTDLPARLGGDEYAVLLPQTGGEAALGVAQALHKALDAAMRAHGWDVTFSIGVAACDTPARDVDALIELADRLMYQAKQGGKDRIAYAAHRELA</sequence>
<dbReference type="Gene3D" id="3.30.70.270">
    <property type="match status" value="1"/>
</dbReference>
<dbReference type="CDD" id="cd01949">
    <property type="entry name" value="GGDEF"/>
    <property type="match status" value="1"/>
</dbReference>
<feature type="transmembrane region" description="Helical" evidence="3">
    <location>
        <begin position="59"/>
        <end position="81"/>
    </location>
</feature>
<dbReference type="EMBL" id="JBAJEX010000001">
    <property type="protein sequence ID" value="MEO1765967.1"/>
    <property type="molecule type" value="Genomic_DNA"/>
</dbReference>
<feature type="domain" description="GGDEF" evidence="4">
    <location>
        <begin position="154"/>
        <end position="284"/>
    </location>
</feature>
<dbReference type="InterPro" id="IPR029787">
    <property type="entry name" value="Nucleotide_cyclase"/>
</dbReference>
<dbReference type="SUPFAM" id="SSF55073">
    <property type="entry name" value="Nucleotide cyclase"/>
    <property type="match status" value="1"/>
</dbReference>
<dbReference type="GO" id="GO:0052621">
    <property type="term" value="F:diguanylate cyclase activity"/>
    <property type="evidence" value="ECO:0007669"/>
    <property type="project" value="UniProtKB-EC"/>
</dbReference>
<evidence type="ECO:0000313" key="5">
    <source>
        <dbReference type="EMBL" id="MEO1765967.1"/>
    </source>
</evidence>
<gene>
    <name evidence="5" type="ORF">V6E02_01870</name>
</gene>
<name>A0ABV0EF29_9BURK</name>